<feature type="compositionally biased region" description="Basic and acidic residues" evidence="6">
    <location>
        <begin position="7"/>
        <end position="23"/>
    </location>
</feature>
<keyword evidence="4 7" id="KW-1133">Transmembrane helix</keyword>
<dbReference type="CDD" id="cd17502">
    <property type="entry name" value="MFS_Azr1_MDR_like"/>
    <property type="match status" value="1"/>
</dbReference>
<feature type="transmembrane region" description="Helical" evidence="7">
    <location>
        <begin position="431"/>
        <end position="450"/>
    </location>
</feature>
<evidence type="ECO:0000256" key="7">
    <source>
        <dbReference type="SAM" id="Phobius"/>
    </source>
</evidence>
<dbReference type="GO" id="GO:0005886">
    <property type="term" value="C:plasma membrane"/>
    <property type="evidence" value="ECO:0007669"/>
    <property type="project" value="TreeGrafter"/>
</dbReference>
<feature type="transmembrane region" description="Helical" evidence="7">
    <location>
        <begin position="540"/>
        <end position="562"/>
    </location>
</feature>
<dbReference type="AlphaFoldDB" id="A0A4S8RAJ9"/>
<evidence type="ECO:0000313" key="10">
    <source>
        <dbReference type="Proteomes" id="UP000308671"/>
    </source>
</evidence>
<feature type="transmembrane region" description="Helical" evidence="7">
    <location>
        <begin position="337"/>
        <end position="358"/>
    </location>
</feature>
<feature type="transmembrane region" description="Helical" evidence="7">
    <location>
        <begin position="178"/>
        <end position="201"/>
    </location>
</feature>
<dbReference type="SUPFAM" id="SSF103473">
    <property type="entry name" value="MFS general substrate transporter"/>
    <property type="match status" value="2"/>
</dbReference>
<feature type="region of interest" description="Disordered" evidence="6">
    <location>
        <begin position="565"/>
        <end position="596"/>
    </location>
</feature>
<evidence type="ECO:0000256" key="2">
    <source>
        <dbReference type="ARBA" id="ARBA00007520"/>
    </source>
</evidence>
<feature type="transmembrane region" description="Helical" evidence="7">
    <location>
        <begin position="146"/>
        <end position="171"/>
    </location>
</feature>
<evidence type="ECO:0000256" key="4">
    <source>
        <dbReference type="ARBA" id="ARBA00022989"/>
    </source>
</evidence>
<dbReference type="PRINTS" id="PR01036">
    <property type="entry name" value="TCRTETB"/>
</dbReference>
<dbReference type="GO" id="GO:0022857">
    <property type="term" value="F:transmembrane transporter activity"/>
    <property type="evidence" value="ECO:0007669"/>
    <property type="project" value="InterPro"/>
</dbReference>
<dbReference type="PANTHER" id="PTHR23501">
    <property type="entry name" value="MAJOR FACILITATOR SUPERFAMILY"/>
    <property type="match status" value="1"/>
</dbReference>
<evidence type="ECO:0000259" key="8">
    <source>
        <dbReference type="PROSITE" id="PS50850"/>
    </source>
</evidence>
<feature type="transmembrane region" description="Helical" evidence="7">
    <location>
        <begin position="378"/>
        <end position="395"/>
    </location>
</feature>
<dbReference type="Gene3D" id="1.20.1250.20">
    <property type="entry name" value="MFS general substrate transporter like domains"/>
    <property type="match status" value="1"/>
</dbReference>
<evidence type="ECO:0000256" key="6">
    <source>
        <dbReference type="SAM" id="MobiDB-lite"/>
    </source>
</evidence>
<feature type="transmembrane region" description="Helical" evidence="7">
    <location>
        <begin position="298"/>
        <end position="317"/>
    </location>
</feature>
<proteinExistence type="inferred from homology"/>
<feature type="transmembrane region" description="Helical" evidence="7">
    <location>
        <begin position="120"/>
        <end position="140"/>
    </location>
</feature>
<sequence>MDTQESANRDISHPESIEKKSELDTTSADSIGIRIDEDDLNTTEQQYVTGSKLHLIVIALTLACFLMTLSSSVLATAIPRITSEFHSVEDIGWYGSAYLLSNCAMQPLSGKLYTYFSLKYTFLCFLAIFELGALICGVSRDSDMLIVGRAIQGCGGSGILNGALIILAAAAPISKRPILIGIIMSTASIGQVIGPLIGGALTQHASWRWCRYILNHPKIKITLTRLGFFLNLPTGFLTALVIFLIHIPSIHNPVRTSWSSKKKFLNLDPCGFILFTPTIISFLLALEWGGSSYSWSSATIIGLFCTSFVLFLLFLYWEYRLGENAMIPLDMLRKKMVYSGCLTGMLNQGGLIVVSYYLPVWFQTIKGVSPTESGVRTLPTFLATTGCSIVAGSLVSRLGYFTPWAIMGCVCSAIGSGCMSLFNVNTGAGEWIGFQILVGAGRGMVSQMPITAIQNSLPATDIAIGSSLATFSGYFGSAIFLSFASTIFTNSLTKELAIYVPNIDAEAIVASGATGLRDLVTGVELERVLIAYNESLIRCFYLAAGASSAAFLCSFGLGWGTVNKKKKNEKPGGDEESCEDPANRNGSESTVMEGKA</sequence>
<dbReference type="OrthoDB" id="10021397at2759"/>
<gene>
    <name evidence="9" type="ORF">BGAL_0034g00430</name>
</gene>
<comment type="caution">
    <text evidence="9">The sequence shown here is derived from an EMBL/GenBank/DDBJ whole genome shotgun (WGS) entry which is preliminary data.</text>
</comment>
<dbReference type="Pfam" id="PF07690">
    <property type="entry name" value="MFS_1"/>
    <property type="match status" value="1"/>
</dbReference>
<feature type="transmembrane region" description="Helical" evidence="7">
    <location>
        <begin position="462"/>
        <end position="484"/>
    </location>
</feature>
<feature type="region of interest" description="Disordered" evidence="6">
    <location>
        <begin position="1"/>
        <end position="25"/>
    </location>
</feature>
<feature type="transmembrane region" description="Helical" evidence="7">
    <location>
        <begin position="404"/>
        <end position="425"/>
    </location>
</feature>
<keyword evidence="10" id="KW-1185">Reference proteome</keyword>
<organism evidence="9 10">
    <name type="scientific">Botrytis galanthina</name>
    <dbReference type="NCBI Taxonomy" id="278940"/>
    <lineage>
        <taxon>Eukaryota</taxon>
        <taxon>Fungi</taxon>
        <taxon>Dikarya</taxon>
        <taxon>Ascomycota</taxon>
        <taxon>Pezizomycotina</taxon>
        <taxon>Leotiomycetes</taxon>
        <taxon>Helotiales</taxon>
        <taxon>Sclerotiniaceae</taxon>
        <taxon>Botrytis</taxon>
    </lineage>
</organism>
<evidence type="ECO:0000313" key="9">
    <source>
        <dbReference type="EMBL" id="THV54122.1"/>
    </source>
</evidence>
<dbReference type="PANTHER" id="PTHR23501:SF193">
    <property type="entry name" value="MULTIDRUG TRANSPORTER, PUTATIVE (AFU_ORTHOLOGUE AFUA_8G00940)-RELATED"/>
    <property type="match status" value="1"/>
</dbReference>
<dbReference type="Proteomes" id="UP000308671">
    <property type="component" value="Unassembled WGS sequence"/>
</dbReference>
<feature type="transmembrane region" description="Helical" evidence="7">
    <location>
        <begin position="55"/>
        <end position="79"/>
    </location>
</feature>
<evidence type="ECO:0000256" key="5">
    <source>
        <dbReference type="ARBA" id="ARBA00023136"/>
    </source>
</evidence>
<dbReference type="EMBL" id="PQXL01000034">
    <property type="protein sequence ID" value="THV54122.1"/>
    <property type="molecule type" value="Genomic_DNA"/>
</dbReference>
<feature type="transmembrane region" description="Helical" evidence="7">
    <location>
        <begin position="221"/>
        <end position="245"/>
    </location>
</feature>
<accession>A0A4S8RAJ9</accession>
<reference evidence="9 10" key="1">
    <citation type="submission" date="2017-12" db="EMBL/GenBank/DDBJ databases">
        <title>Comparative genomics of Botrytis spp.</title>
        <authorList>
            <person name="Valero-Jimenez C.A."/>
            <person name="Tapia P."/>
            <person name="Veloso J."/>
            <person name="Silva-Moreno E."/>
            <person name="Staats M."/>
            <person name="Valdes J.H."/>
            <person name="Van Kan J.A.L."/>
        </authorList>
    </citation>
    <scope>NUCLEOTIDE SEQUENCE [LARGE SCALE GENOMIC DNA]</scope>
    <source>
        <strain evidence="9 10">MUCL435</strain>
    </source>
</reference>
<feature type="transmembrane region" description="Helical" evidence="7">
    <location>
        <begin position="265"/>
        <end position="286"/>
    </location>
</feature>
<evidence type="ECO:0000256" key="1">
    <source>
        <dbReference type="ARBA" id="ARBA00004141"/>
    </source>
</evidence>
<feature type="domain" description="Major facilitator superfamily (MFS) profile" evidence="8">
    <location>
        <begin position="56"/>
        <end position="562"/>
    </location>
</feature>
<comment type="subcellular location">
    <subcellularLocation>
        <location evidence="1">Membrane</location>
        <topology evidence="1">Multi-pass membrane protein</topology>
    </subcellularLocation>
</comment>
<protein>
    <recommendedName>
        <fullName evidence="8">Major facilitator superfamily (MFS) profile domain-containing protein</fullName>
    </recommendedName>
</protein>
<comment type="similarity">
    <text evidence="2">Belongs to the major facilitator superfamily. TCR/Tet family.</text>
</comment>
<name>A0A4S8RAJ9_9HELO</name>
<dbReference type="InterPro" id="IPR020846">
    <property type="entry name" value="MFS_dom"/>
</dbReference>
<dbReference type="InterPro" id="IPR011701">
    <property type="entry name" value="MFS"/>
</dbReference>
<dbReference type="PROSITE" id="PS50850">
    <property type="entry name" value="MFS"/>
    <property type="match status" value="1"/>
</dbReference>
<keyword evidence="3 7" id="KW-0812">Transmembrane</keyword>
<keyword evidence="5 7" id="KW-0472">Membrane</keyword>
<dbReference type="InterPro" id="IPR036259">
    <property type="entry name" value="MFS_trans_sf"/>
</dbReference>
<dbReference type="FunFam" id="1.20.1250.20:FF:000196">
    <property type="entry name" value="MFS toxin efflux pump (AflT)"/>
    <property type="match status" value="1"/>
</dbReference>
<evidence type="ECO:0000256" key="3">
    <source>
        <dbReference type="ARBA" id="ARBA00022692"/>
    </source>
</evidence>